<dbReference type="AlphaFoldDB" id="A0AAX3M2S4"/>
<evidence type="ECO:0000313" key="2">
    <source>
        <dbReference type="Proteomes" id="UP001220509"/>
    </source>
</evidence>
<dbReference type="Proteomes" id="UP001220509">
    <property type="component" value="Chromosome"/>
</dbReference>
<sequence length="171" mass="20477">MERDKMNYQKKWEFLDKRRYKIGLIIDGENDIDLWMNYSPEEIVQNHINQDLIEDSMLEFVEMFWSIEPDYRLLELVFNKDFTCLANGKYVMVNTDVTDKNKLAIPKIKEIHMTLDPETEYIQTFELILYEMPDVNILNEKVRQISSNLVFEHENNKLKLKLSGKSFIISN</sequence>
<dbReference type="KEGG" id="pka:PQ456_00910"/>
<evidence type="ECO:0000313" key="1">
    <source>
        <dbReference type="EMBL" id="WCT56116.1"/>
    </source>
</evidence>
<gene>
    <name evidence="1" type="ORF">PQ456_00910</name>
</gene>
<dbReference type="RefSeq" id="WP_273614423.1">
    <property type="nucleotide sequence ID" value="NZ_CP117416.1"/>
</dbReference>
<proteinExistence type="predicted"/>
<name>A0AAX3M2S4_9BACL</name>
<keyword evidence="2" id="KW-1185">Reference proteome</keyword>
<reference evidence="1 2" key="1">
    <citation type="submission" date="2023-02" db="EMBL/GenBank/DDBJ databases">
        <title>Genome sequence of Paenibacillus kyungheensis KACC 18744.</title>
        <authorList>
            <person name="Kim S."/>
            <person name="Heo J."/>
            <person name="Kwon S.-W."/>
        </authorList>
    </citation>
    <scope>NUCLEOTIDE SEQUENCE [LARGE SCALE GENOMIC DNA]</scope>
    <source>
        <strain evidence="1 2">KACC 18744</strain>
    </source>
</reference>
<accession>A0AAX3M2S4</accession>
<organism evidence="1 2">
    <name type="scientific">Paenibacillus kyungheensis</name>
    <dbReference type="NCBI Taxonomy" id="1452732"/>
    <lineage>
        <taxon>Bacteria</taxon>
        <taxon>Bacillati</taxon>
        <taxon>Bacillota</taxon>
        <taxon>Bacilli</taxon>
        <taxon>Bacillales</taxon>
        <taxon>Paenibacillaceae</taxon>
        <taxon>Paenibacillus</taxon>
    </lineage>
</organism>
<protein>
    <submittedName>
        <fullName evidence="1">Uncharacterized protein</fullName>
    </submittedName>
</protein>
<dbReference type="EMBL" id="CP117416">
    <property type="protein sequence ID" value="WCT56116.1"/>
    <property type="molecule type" value="Genomic_DNA"/>
</dbReference>